<dbReference type="PANTHER" id="PTHR43245">
    <property type="entry name" value="BIFUNCTIONAL POLYMYXIN RESISTANCE PROTEIN ARNA"/>
    <property type="match status" value="1"/>
</dbReference>
<dbReference type="EMBL" id="AATS01000009">
    <property type="protein sequence ID" value="EAU54375.1"/>
    <property type="molecule type" value="Genomic_DNA"/>
</dbReference>
<dbReference type="Gene3D" id="3.40.50.720">
    <property type="entry name" value="NAD(P)-binding Rossmann-like Domain"/>
    <property type="match status" value="1"/>
</dbReference>
<accession>Q0EYJ2</accession>
<dbReference type="HOGENOM" id="CLU_007383_1_7_0"/>
<dbReference type="Proteomes" id="UP000005297">
    <property type="component" value="Unassembled WGS sequence"/>
</dbReference>
<keyword evidence="3" id="KW-1185">Reference proteome</keyword>
<dbReference type="Pfam" id="PF01370">
    <property type="entry name" value="Epimerase"/>
    <property type="match status" value="1"/>
</dbReference>
<evidence type="ECO:0000313" key="3">
    <source>
        <dbReference type="Proteomes" id="UP000005297"/>
    </source>
</evidence>
<evidence type="ECO:0000313" key="2">
    <source>
        <dbReference type="EMBL" id="EAU54375.1"/>
    </source>
</evidence>
<dbReference type="RefSeq" id="WP_009851829.1">
    <property type="nucleotide sequence ID" value="NZ_DS022296.1"/>
</dbReference>
<dbReference type="InterPro" id="IPR036291">
    <property type="entry name" value="NAD(P)-bd_dom_sf"/>
</dbReference>
<evidence type="ECO:0000259" key="1">
    <source>
        <dbReference type="Pfam" id="PF01370"/>
    </source>
</evidence>
<proteinExistence type="predicted"/>
<dbReference type="SUPFAM" id="SSF51735">
    <property type="entry name" value="NAD(P)-binding Rossmann-fold domains"/>
    <property type="match status" value="1"/>
</dbReference>
<name>Q0EYJ2_9PROT</name>
<dbReference type="STRING" id="314344.AL013_07900"/>
<dbReference type="eggNOG" id="COG0451">
    <property type="taxonomic scope" value="Bacteria"/>
</dbReference>
<dbReference type="InParanoid" id="Q0EYJ2"/>
<gene>
    <name evidence="2" type="ORF">SPV1_00310</name>
</gene>
<feature type="domain" description="NAD-dependent epimerase/dehydratase" evidence="1">
    <location>
        <begin position="4"/>
        <end position="227"/>
    </location>
</feature>
<dbReference type="AlphaFoldDB" id="Q0EYJ2"/>
<sequence length="307" mass="34077">MKRVIVTGASGFIGRYTLPQLVQAGFEVHAVSRHPDPEPCEGVFWHHINLMDEQSVATLCSSIEASHLLHLAWYTEHGEFWHADENLDWVACSLHLLKYFVHHGGQRVVMAGSCAEYDWHGVGLCSEEQTPCNPATLYGVSKHALHQVAAAYCSNHQVELVWGRVFFLYGPGETGSRFVPAVINGLLQQEIVPCSSGQQVRDFMHVADVAEAFVALLASEVCGAVNVASGESCRLREIGEEMMRQIRGRGVVEFGALLDRQGDPAVLTADATRLCDELGWRPTYSLEQGLAETIAWWKQRQEKYDAN</sequence>
<comment type="caution">
    <text evidence="2">The sequence shown here is derived from an EMBL/GenBank/DDBJ whole genome shotgun (WGS) entry which is preliminary data.</text>
</comment>
<dbReference type="InterPro" id="IPR050177">
    <property type="entry name" value="Lipid_A_modif_metabolic_enz"/>
</dbReference>
<reference evidence="2 3" key="1">
    <citation type="submission" date="2006-09" db="EMBL/GenBank/DDBJ databases">
        <authorList>
            <person name="Emerson D."/>
            <person name="Ferriera S."/>
            <person name="Johnson J."/>
            <person name="Kravitz S."/>
            <person name="Halpern A."/>
            <person name="Remington K."/>
            <person name="Beeson K."/>
            <person name="Tran B."/>
            <person name="Rogers Y.-H."/>
            <person name="Friedman R."/>
            <person name="Venter J.C."/>
        </authorList>
    </citation>
    <scope>NUCLEOTIDE SEQUENCE [LARGE SCALE GENOMIC DNA]</scope>
    <source>
        <strain evidence="2 3">PV-1</strain>
    </source>
</reference>
<dbReference type="InterPro" id="IPR001509">
    <property type="entry name" value="Epimerase_deHydtase"/>
</dbReference>
<dbReference type="PANTHER" id="PTHR43245:SF13">
    <property type="entry name" value="UDP-D-APIOSE_UDP-D-XYLOSE SYNTHASE 2"/>
    <property type="match status" value="1"/>
</dbReference>
<protein>
    <submittedName>
        <fullName evidence="2">NAD dependent epimerase/dehydratase family superfamily protein</fullName>
    </submittedName>
</protein>
<organism evidence="2 3">
    <name type="scientific">Mariprofundus ferrooxydans PV-1</name>
    <dbReference type="NCBI Taxonomy" id="314345"/>
    <lineage>
        <taxon>Bacteria</taxon>
        <taxon>Pseudomonadati</taxon>
        <taxon>Pseudomonadota</taxon>
        <taxon>Candidatius Mariprofundia</taxon>
        <taxon>Mariprofundales</taxon>
        <taxon>Mariprofundaceae</taxon>
        <taxon>Mariprofundus</taxon>
    </lineage>
</organism>